<dbReference type="EMBL" id="AP019400">
    <property type="protein sequence ID" value="BBI30865.1"/>
    <property type="molecule type" value="Genomic_DNA"/>
</dbReference>
<proteinExistence type="predicted"/>
<keyword evidence="2" id="KW-1185">Reference proteome</keyword>
<evidence type="ECO:0000313" key="2">
    <source>
        <dbReference type="Proteomes" id="UP000289856"/>
    </source>
</evidence>
<dbReference type="Proteomes" id="UP000289856">
    <property type="component" value="Chromosome"/>
</dbReference>
<gene>
    <name evidence="1" type="ORF">KCTCHS21_02640</name>
</gene>
<dbReference type="KEGG" id="cohn:KCTCHS21_02640"/>
<sequence length="62" mass="7088">MCGDVLFCVVLRSIEVNKESTNGGERTYKTVMLILGILVFYILDPHLCMKQLCNYLDNPLYS</sequence>
<dbReference type="AlphaFoldDB" id="A0A3T1CYN8"/>
<protein>
    <submittedName>
        <fullName evidence="1">Uncharacterized protein</fullName>
    </submittedName>
</protein>
<name>A0A3T1CYN8_9BACL</name>
<evidence type="ECO:0000313" key="1">
    <source>
        <dbReference type="EMBL" id="BBI30865.1"/>
    </source>
</evidence>
<organism evidence="1 2">
    <name type="scientific">Cohnella abietis</name>
    <dbReference type="NCBI Taxonomy" id="2507935"/>
    <lineage>
        <taxon>Bacteria</taxon>
        <taxon>Bacillati</taxon>
        <taxon>Bacillota</taxon>
        <taxon>Bacilli</taxon>
        <taxon>Bacillales</taxon>
        <taxon>Paenibacillaceae</taxon>
        <taxon>Cohnella</taxon>
    </lineage>
</organism>
<accession>A0A3T1CYN8</accession>
<reference evidence="1 2" key="1">
    <citation type="submission" date="2019-01" db="EMBL/GenBank/DDBJ databases">
        <title>Complete genome sequence of Cohnella hallensis HS21 isolated from Korean fir (Abies koreana) rhizospheric soil.</title>
        <authorList>
            <person name="Jiang L."/>
            <person name="Kang S.W."/>
            <person name="Kim S."/>
            <person name="Jung J."/>
            <person name="Kim C.Y."/>
            <person name="Kim D.H."/>
            <person name="Kim S.W."/>
            <person name="Lee J."/>
        </authorList>
    </citation>
    <scope>NUCLEOTIDE SEQUENCE [LARGE SCALE GENOMIC DNA]</scope>
    <source>
        <strain evidence="1 2">HS21</strain>
    </source>
</reference>